<organism evidence="2 3">
    <name type="scientific">Serratia fonticola</name>
    <dbReference type="NCBI Taxonomy" id="47917"/>
    <lineage>
        <taxon>Bacteria</taxon>
        <taxon>Pseudomonadati</taxon>
        <taxon>Pseudomonadota</taxon>
        <taxon>Gammaproteobacteria</taxon>
        <taxon>Enterobacterales</taxon>
        <taxon>Yersiniaceae</taxon>
        <taxon>Serratia</taxon>
    </lineage>
</organism>
<dbReference type="EMBL" id="CP133586">
    <property type="protein sequence ID" value="WMT13681.1"/>
    <property type="molecule type" value="Genomic_DNA"/>
</dbReference>
<reference evidence="2 3" key="1">
    <citation type="submission" date="2023-08" db="EMBL/GenBank/DDBJ databases">
        <title>Complete Genome and Methylome dissection of Serratia fonticola NEB369.</title>
        <authorList>
            <person name="Fomenkov A."/>
            <person name="Roberts R.D."/>
        </authorList>
    </citation>
    <scope>NUCLEOTIDE SEQUENCE [LARGE SCALE GENOMIC DNA]</scope>
    <source>
        <strain evidence="2 3">NEB369</strain>
    </source>
</reference>
<name>A0ABY9PNI9_SERFO</name>
<gene>
    <name evidence="2" type="ORF">RFB13_21045</name>
</gene>
<keyword evidence="3" id="KW-1185">Reference proteome</keyword>
<protein>
    <submittedName>
        <fullName evidence="2">DUF4435 domain-containing protein</fullName>
    </submittedName>
</protein>
<proteinExistence type="predicted"/>
<feature type="domain" description="DUF4435" evidence="1">
    <location>
        <begin position="34"/>
        <end position="266"/>
    </location>
</feature>
<dbReference type="InterPro" id="IPR029492">
    <property type="entry name" value="DUF4435"/>
</dbReference>
<evidence type="ECO:0000259" key="1">
    <source>
        <dbReference type="Pfam" id="PF14491"/>
    </source>
</evidence>
<dbReference type="RefSeq" id="WP_309205244.1">
    <property type="nucleotide sequence ID" value="NZ_CP133586.1"/>
</dbReference>
<dbReference type="Pfam" id="PF14491">
    <property type="entry name" value="DUF4435"/>
    <property type="match status" value="1"/>
</dbReference>
<evidence type="ECO:0000313" key="3">
    <source>
        <dbReference type="Proteomes" id="UP001235341"/>
    </source>
</evidence>
<accession>A0ABY9PNI9</accession>
<dbReference type="Proteomes" id="UP001235341">
    <property type="component" value="Chromosome"/>
</dbReference>
<evidence type="ECO:0000313" key="2">
    <source>
        <dbReference type="EMBL" id="WMT13681.1"/>
    </source>
</evidence>
<sequence length="315" mass="36865">MQNRVDSMHASRTIPSVKFLEFTRMFSYHGNKCISAFFEGEDSKYYTVRVNNIRPDLDWHSINCGGKSNVIVLRKMIRDNSAYSDAYCMFFVDADFDDNLDISSMHDVYITPCYSIENLYMDEQCVRNLLNSEFNLSTFCDESECYEYAVSEYKRLLAEFNSIMLDFNIWVKIYIEKQAAGVPVELNIKNIELSDLVSFRDFKLERVYGDEISIFPKAYKINITDYSRVKGELEIDKATSIFRGKQLIDFLRIFLEEIKRDRQKREGRVIFKQKGVVKIMLTKNNILSECSQYAITPQCLISFLNSQPISYSKKL</sequence>